<evidence type="ECO:0000313" key="4">
    <source>
        <dbReference type="Proteomes" id="UP000321224"/>
    </source>
</evidence>
<dbReference type="InterPro" id="IPR006660">
    <property type="entry name" value="Arsenate_reductase-like"/>
</dbReference>
<organism evidence="3 4">
    <name type="scientific">Myxococcus virescens</name>
    <dbReference type="NCBI Taxonomy" id="83456"/>
    <lineage>
        <taxon>Bacteria</taxon>
        <taxon>Pseudomonadati</taxon>
        <taxon>Myxococcota</taxon>
        <taxon>Myxococcia</taxon>
        <taxon>Myxococcales</taxon>
        <taxon>Cystobacterineae</taxon>
        <taxon>Myxococcaceae</taxon>
        <taxon>Myxococcus</taxon>
    </lineage>
</organism>
<accession>A0A511HGD4</accession>
<dbReference type="InterPro" id="IPR036249">
    <property type="entry name" value="Thioredoxin-like_sf"/>
</dbReference>
<proteinExistence type="inferred from homology"/>
<dbReference type="AlphaFoldDB" id="A0A511HGD4"/>
<dbReference type="SUPFAM" id="SSF52833">
    <property type="entry name" value="Thioredoxin-like"/>
    <property type="match status" value="1"/>
</dbReference>
<gene>
    <name evidence="3" type="primary">arsC</name>
    <name evidence="3" type="ORF">MVI01_43950</name>
</gene>
<protein>
    <submittedName>
        <fullName evidence="3">Arsenate reductase</fullName>
    </submittedName>
</protein>
<dbReference type="EMBL" id="BJVY01000026">
    <property type="protein sequence ID" value="GEL72611.1"/>
    <property type="molecule type" value="Genomic_DNA"/>
</dbReference>
<dbReference type="PANTHER" id="PTHR30041">
    <property type="entry name" value="ARSENATE REDUCTASE"/>
    <property type="match status" value="1"/>
</dbReference>
<reference evidence="3 4" key="1">
    <citation type="submission" date="2019-07" db="EMBL/GenBank/DDBJ databases">
        <title>Whole genome shotgun sequence of Myxococcus virescens NBRC 100334.</title>
        <authorList>
            <person name="Hosoyama A."/>
            <person name="Uohara A."/>
            <person name="Ohji S."/>
            <person name="Ichikawa N."/>
        </authorList>
    </citation>
    <scope>NUCLEOTIDE SEQUENCE [LARGE SCALE GENOMIC DNA]</scope>
    <source>
        <strain evidence="3 4">NBRC 100334</strain>
    </source>
</reference>
<dbReference type="Pfam" id="PF03960">
    <property type="entry name" value="ArsC"/>
    <property type="match status" value="1"/>
</dbReference>
<dbReference type="Proteomes" id="UP000321224">
    <property type="component" value="Unassembled WGS sequence"/>
</dbReference>
<comment type="similarity">
    <text evidence="1 2">Belongs to the ArsC family.</text>
</comment>
<evidence type="ECO:0000313" key="3">
    <source>
        <dbReference type="EMBL" id="GEL72611.1"/>
    </source>
</evidence>
<dbReference type="Gene3D" id="3.40.30.10">
    <property type="entry name" value="Glutaredoxin"/>
    <property type="match status" value="1"/>
</dbReference>
<dbReference type="PANTHER" id="PTHR30041:SF4">
    <property type="entry name" value="ARSENATE REDUCTASE"/>
    <property type="match status" value="1"/>
</dbReference>
<comment type="caution">
    <text evidence="3">The sequence shown here is derived from an EMBL/GenBank/DDBJ whole genome shotgun (WGS) entry which is preliminary data.</text>
</comment>
<evidence type="ECO:0000256" key="2">
    <source>
        <dbReference type="PROSITE-ProRule" id="PRU01282"/>
    </source>
</evidence>
<evidence type="ECO:0000256" key="1">
    <source>
        <dbReference type="ARBA" id="ARBA00007198"/>
    </source>
</evidence>
<dbReference type="PROSITE" id="PS51353">
    <property type="entry name" value="ARSC"/>
    <property type="match status" value="1"/>
</dbReference>
<sequence length="138" mass="14751">MRTGGSGACETDRMELWINPACSKCRAAMAAMDASGTAYVVRRYLESPPTAAELEAVLGRLGLEPWELVRMGEAAATEAALEMLPRDATHRADWIAAMVQHPELIQRPIVTASDGTTVVGRSPEALERVLAAERGSGT</sequence>
<name>A0A511HGD4_9BACT</name>